<protein>
    <submittedName>
        <fullName evidence="1">Uncharacterized protein</fullName>
    </submittedName>
</protein>
<dbReference type="AlphaFoldDB" id="A0A2S2QWX2"/>
<organism evidence="1">
    <name type="scientific">Sipha flava</name>
    <name type="common">yellow sugarcane aphid</name>
    <dbReference type="NCBI Taxonomy" id="143950"/>
    <lineage>
        <taxon>Eukaryota</taxon>
        <taxon>Metazoa</taxon>
        <taxon>Ecdysozoa</taxon>
        <taxon>Arthropoda</taxon>
        <taxon>Hexapoda</taxon>
        <taxon>Insecta</taxon>
        <taxon>Pterygota</taxon>
        <taxon>Neoptera</taxon>
        <taxon>Paraneoptera</taxon>
        <taxon>Hemiptera</taxon>
        <taxon>Sternorrhyncha</taxon>
        <taxon>Aphidomorpha</taxon>
        <taxon>Aphidoidea</taxon>
        <taxon>Aphididae</taxon>
        <taxon>Sipha</taxon>
    </lineage>
</organism>
<dbReference type="OrthoDB" id="6577684at2759"/>
<sequence length="166" mass="19251">MRVISRTVKSTPLQWLPTLASIKPPYICRKDALVKTIKKSVDYKHSLLYQMILQTPNLRLKSNSPPVKYARTLISLGFDSAEEWREEWASFTAPNRKLLCNPNVEVLGINFPCCTWSTLNRLRTRHGRCGYLLLKWGFQDNPIRDCGNREQTINHLVVDCQSEKFN</sequence>
<reference evidence="1" key="1">
    <citation type="submission" date="2018-04" db="EMBL/GenBank/DDBJ databases">
        <title>Transcriptome assembly of Sipha flava.</title>
        <authorList>
            <person name="Scully E.D."/>
            <person name="Geib S.M."/>
            <person name="Palmer N.A."/>
            <person name="Koch K."/>
            <person name="Bradshaw J."/>
            <person name="Heng-Moss T."/>
            <person name="Sarath G."/>
        </authorList>
    </citation>
    <scope>NUCLEOTIDE SEQUENCE</scope>
</reference>
<name>A0A2S2QWX2_9HEMI</name>
<proteinExistence type="predicted"/>
<evidence type="ECO:0000313" key="1">
    <source>
        <dbReference type="EMBL" id="MBY81632.1"/>
    </source>
</evidence>
<gene>
    <name evidence="1" type="ORF">g.129008</name>
</gene>
<accession>A0A2S2QWX2</accession>
<dbReference type="EMBL" id="GGMS01012429">
    <property type="protein sequence ID" value="MBY81632.1"/>
    <property type="molecule type" value="Transcribed_RNA"/>
</dbReference>